<sequence>MHFLRCSLLLGIFCALITISNATPLEPGASYNEVISQLGQPDGEINAGNRQILTYGKAQIKLKNGRVSSISPQLNQLLAERDSAQDSVEAKRAAGLINYKGKWMSPSQRDVLIAQEKKQQPPYGGLNSAARNWITDYDQALAMAKAQNKQVLLNFTGSDWCGWCIKLDKEVFSQQSFLNYANSHYILVKLDFPRRSQIPAYLKTQNTELAEKYKIRGFPTIVVLDSNGKKYRTSGYVSGGPQAFINSIR</sequence>
<evidence type="ECO:0000259" key="3">
    <source>
        <dbReference type="PROSITE" id="PS51352"/>
    </source>
</evidence>
<name>A0ABU1AMX7_9BACT</name>
<dbReference type="Pfam" id="PF13899">
    <property type="entry name" value="Thioredoxin_7"/>
    <property type="match status" value="1"/>
</dbReference>
<dbReference type="Proteomes" id="UP001243717">
    <property type="component" value="Unassembled WGS sequence"/>
</dbReference>
<dbReference type="Gene3D" id="3.40.30.10">
    <property type="entry name" value="Glutaredoxin"/>
    <property type="match status" value="1"/>
</dbReference>
<gene>
    <name evidence="4" type="ORF">QEH59_12270</name>
</gene>
<reference evidence="4 5" key="1">
    <citation type="submission" date="2023-04" db="EMBL/GenBank/DDBJ databases">
        <title>A novel bacteria isolated from coastal sediment.</title>
        <authorList>
            <person name="Liu X.-J."/>
            <person name="Du Z.-J."/>
        </authorList>
    </citation>
    <scope>NUCLEOTIDE SEQUENCE [LARGE SCALE GENOMIC DNA]</scope>
    <source>
        <strain evidence="4 5">SDUM461004</strain>
    </source>
</reference>
<feature type="chain" id="PRO_5046470968" evidence="2">
    <location>
        <begin position="23"/>
        <end position="249"/>
    </location>
</feature>
<evidence type="ECO:0000313" key="5">
    <source>
        <dbReference type="Proteomes" id="UP001243717"/>
    </source>
</evidence>
<protein>
    <submittedName>
        <fullName evidence="4">Thioredoxin family protein</fullName>
    </submittedName>
</protein>
<dbReference type="PROSITE" id="PS51352">
    <property type="entry name" value="THIOREDOXIN_2"/>
    <property type="match status" value="1"/>
</dbReference>
<evidence type="ECO:0000256" key="2">
    <source>
        <dbReference type="SAM" id="SignalP"/>
    </source>
</evidence>
<dbReference type="RefSeq" id="WP_308985661.1">
    <property type="nucleotide sequence ID" value="NZ_JARXIC010000020.1"/>
</dbReference>
<keyword evidence="5" id="KW-1185">Reference proteome</keyword>
<dbReference type="PANTHER" id="PTHR15337">
    <property type="entry name" value="ANTERIOR GRADIENT PROTEIN-RELATED"/>
    <property type="match status" value="1"/>
</dbReference>
<organism evidence="4 5">
    <name type="scientific">Thalassobacterium sedimentorum</name>
    <dbReference type="NCBI Taxonomy" id="3041258"/>
    <lineage>
        <taxon>Bacteria</taxon>
        <taxon>Pseudomonadati</taxon>
        <taxon>Verrucomicrobiota</taxon>
        <taxon>Opitutia</taxon>
        <taxon>Puniceicoccales</taxon>
        <taxon>Coraliomargaritaceae</taxon>
        <taxon>Thalassobacterium</taxon>
    </lineage>
</organism>
<feature type="domain" description="Thioredoxin" evidence="3">
    <location>
        <begin position="114"/>
        <end position="249"/>
    </location>
</feature>
<evidence type="ECO:0000256" key="1">
    <source>
        <dbReference type="ARBA" id="ARBA00022729"/>
    </source>
</evidence>
<dbReference type="PANTHER" id="PTHR15337:SF11">
    <property type="entry name" value="THIOREDOXIN DOMAIN-CONTAINING PROTEIN"/>
    <property type="match status" value="1"/>
</dbReference>
<comment type="caution">
    <text evidence="4">The sequence shown here is derived from an EMBL/GenBank/DDBJ whole genome shotgun (WGS) entry which is preliminary data.</text>
</comment>
<dbReference type="InterPro" id="IPR051099">
    <property type="entry name" value="AGR/TXD"/>
</dbReference>
<dbReference type="InterPro" id="IPR036249">
    <property type="entry name" value="Thioredoxin-like_sf"/>
</dbReference>
<accession>A0ABU1AMX7</accession>
<evidence type="ECO:0000313" key="4">
    <source>
        <dbReference type="EMBL" id="MDQ8195205.1"/>
    </source>
</evidence>
<keyword evidence="1 2" id="KW-0732">Signal</keyword>
<dbReference type="SUPFAM" id="SSF52833">
    <property type="entry name" value="Thioredoxin-like"/>
    <property type="match status" value="1"/>
</dbReference>
<proteinExistence type="predicted"/>
<feature type="signal peptide" evidence="2">
    <location>
        <begin position="1"/>
        <end position="22"/>
    </location>
</feature>
<dbReference type="EMBL" id="JARXIC010000020">
    <property type="protein sequence ID" value="MDQ8195205.1"/>
    <property type="molecule type" value="Genomic_DNA"/>
</dbReference>
<dbReference type="InterPro" id="IPR013766">
    <property type="entry name" value="Thioredoxin_domain"/>
</dbReference>